<dbReference type="RefSeq" id="WP_121218121.1">
    <property type="nucleotide sequence ID" value="NZ_JBIUBA010000023.1"/>
</dbReference>
<feature type="domain" description="Pyridoxamine 5'-phosphate oxidase N-terminal" evidence="2">
    <location>
        <begin position="12"/>
        <end position="98"/>
    </location>
</feature>
<dbReference type="OrthoDB" id="1094370at2"/>
<dbReference type="SUPFAM" id="SSF50475">
    <property type="entry name" value="FMN-binding split barrel"/>
    <property type="match status" value="1"/>
</dbReference>
<gene>
    <name evidence="3" type="ORF">DFJ66_0844</name>
</gene>
<proteinExistence type="predicted"/>
<evidence type="ECO:0000259" key="2">
    <source>
        <dbReference type="Pfam" id="PF01243"/>
    </source>
</evidence>
<dbReference type="InterPro" id="IPR011576">
    <property type="entry name" value="Pyridox_Oxase_N"/>
</dbReference>
<keyword evidence="4" id="KW-1185">Reference proteome</keyword>
<dbReference type="Gene3D" id="2.30.110.10">
    <property type="entry name" value="Electron Transport, Fmn-binding Protein, Chain A"/>
    <property type="match status" value="1"/>
</dbReference>
<dbReference type="PANTHER" id="PTHR35176">
    <property type="entry name" value="HEME OXYGENASE HI_0854-RELATED"/>
    <property type="match status" value="1"/>
</dbReference>
<dbReference type="Proteomes" id="UP000272729">
    <property type="component" value="Unassembled WGS sequence"/>
</dbReference>
<dbReference type="AlphaFoldDB" id="A0A495X810"/>
<dbReference type="InterPro" id="IPR019920">
    <property type="entry name" value="F420-binding_dom_put"/>
</dbReference>
<dbReference type="EMBL" id="RBXR01000001">
    <property type="protein sequence ID" value="RKT67668.1"/>
    <property type="molecule type" value="Genomic_DNA"/>
</dbReference>
<keyword evidence="1" id="KW-0560">Oxidoreductase</keyword>
<dbReference type="GO" id="GO:0016627">
    <property type="term" value="F:oxidoreductase activity, acting on the CH-CH group of donors"/>
    <property type="evidence" value="ECO:0007669"/>
    <property type="project" value="TreeGrafter"/>
</dbReference>
<organism evidence="3 4">
    <name type="scientific">Saccharothrix variisporea</name>
    <dbReference type="NCBI Taxonomy" id="543527"/>
    <lineage>
        <taxon>Bacteria</taxon>
        <taxon>Bacillati</taxon>
        <taxon>Actinomycetota</taxon>
        <taxon>Actinomycetes</taxon>
        <taxon>Pseudonocardiales</taxon>
        <taxon>Pseudonocardiaceae</taxon>
        <taxon>Saccharothrix</taxon>
    </lineage>
</organism>
<evidence type="ECO:0000313" key="3">
    <source>
        <dbReference type="EMBL" id="RKT67668.1"/>
    </source>
</evidence>
<evidence type="ECO:0000256" key="1">
    <source>
        <dbReference type="ARBA" id="ARBA00023002"/>
    </source>
</evidence>
<protein>
    <submittedName>
        <fullName evidence="3">PPOX class probable F420-dependent enzyme</fullName>
    </submittedName>
</protein>
<dbReference type="InterPro" id="IPR012349">
    <property type="entry name" value="Split_barrel_FMN-bd"/>
</dbReference>
<comment type="caution">
    <text evidence="3">The sequence shown here is derived from an EMBL/GenBank/DDBJ whole genome shotgun (WGS) entry which is preliminary data.</text>
</comment>
<dbReference type="GO" id="GO:0005829">
    <property type="term" value="C:cytosol"/>
    <property type="evidence" value="ECO:0007669"/>
    <property type="project" value="TreeGrafter"/>
</dbReference>
<dbReference type="Pfam" id="PF01243">
    <property type="entry name" value="PNPOx_N"/>
    <property type="match status" value="1"/>
</dbReference>
<evidence type="ECO:0000313" key="4">
    <source>
        <dbReference type="Proteomes" id="UP000272729"/>
    </source>
</evidence>
<reference evidence="3 4" key="1">
    <citation type="submission" date="2018-10" db="EMBL/GenBank/DDBJ databases">
        <title>Sequencing the genomes of 1000 actinobacteria strains.</title>
        <authorList>
            <person name="Klenk H.-P."/>
        </authorList>
    </citation>
    <scope>NUCLEOTIDE SEQUENCE [LARGE SCALE GENOMIC DNA]</scope>
    <source>
        <strain evidence="3 4">DSM 43911</strain>
    </source>
</reference>
<sequence length="124" mass="13564">MTGPAPRALSESEVADLLAQHQFGALATVKRSGHPHLSTVLYRWDAEERTIRVSTTADRLKARQIRANPRVALHVNGPDVWSFAVVEGQAEIVEDSPDTTAPDRRVTIVLKADRLYGTALDIPG</sequence>
<name>A0A495X810_9PSEU</name>
<accession>A0A495X810</accession>
<dbReference type="PANTHER" id="PTHR35176:SF6">
    <property type="entry name" value="HEME OXYGENASE HI_0854-RELATED"/>
    <property type="match status" value="1"/>
</dbReference>
<dbReference type="GO" id="GO:0070967">
    <property type="term" value="F:coenzyme F420 binding"/>
    <property type="evidence" value="ECO:0007669"/>
    <property type="project" value="TreeGrafter"/>
</dbReference>
<dbReference type="NCBIfam" id="TIGR03618">
    <property type="entry name" value="Rv1155_F420"/>
    <property type="match status" value="1"/>
</dbReference>
<dbReference type="InterPro" id="IPR052019">
    <property type="entry name" value="F420H2_bilvrd_red/Heme_oxyg"/>
</dbReference>